<evidence type="ECO:0000313" key="14">
    <source>
        <dbReference type="Proteomes" id="UP000069940"/>
    </source>
</evidence>
<dbReference type="PROSITE" id="PS50104">
    <property type="entry name" value="TIR"/>
    <property type="match status" value="1"/>
</dbReference>
<evidence type="ECO:0000256" key="11">
    <source>
        <dbReference type="SAM" id="Phobius"/>
    </source>
</evidence>
<dbReference type="Pfam" id="PF01582">
    <property type="entry name" value="TIR"/>
    <property type="match status" value="1"/>
</dbReference>
<name>A0ABM1YEB5_AEDAL</name>
<dbReference type="Gene3D" id="3.80.10.10">
    <property type="entry name" value="Ribonuclease Inhibitor"/>
    <property type="match status" value="3"/>
</dbReference>
<keyword evidence="7 11" id="KW-1133">Transmembrane helix</keyword>
<evidence type="ECO:0000256" key="5">
    <source>
        <dbReference type="ARBA" id="ARBA00022729"/>
    </source>
</evidence>
<comment type="subcellular location">
    <subcellularLocation>
        <location evidence="1">Membrane</location>
        <topology evidence="1">Single-pass type I membrane protein</topology>
    </subcellularLocation>
</comment>
<feature type="transmembrane region" description="Helical" evidence="11">
    <location>
        <begin position="12"/>
        <end position="32"/>
    </location>
</feature>
<proteinExistence type="inferred from homology"/>
<keyword evidence="5" id="KW-0732">Signal</keyword>
<dbReference type="GeneID" id="109415486"/>
<evidence type="ECO:0000256" key="4">
    <source>
        <dbReference type="ARBA" id="ARBA00022692"/>
    </source>
</evidence>
<dbReference type="InterPro" id="IPR032675">
    <property type="entry name" value="LRR_dom_sf"/>
</dbReference>
<evidence type="ECO:0000259" key="12">
    <source>
        <dbReference type="PROSITE" id="PS50104"/>
    </source>
</evidence>
<evidence type="ECO:0000256" key="1">
    <source>
        <dbReference type="ARBA" id="ARBA00004479"/>
    </source>
</evidence>
<comment type="similarity">
    <text evidence="2">Belongs to the Toll-like receptor family.</text>
</comment>
<dbReference type="RefSeq" id="XP_062713623.1">
    <property type="nucleotide sequence ID" value="XM_062857639.1"/>
</dbReference>
<feature type="domain" description="TIR" evidence="12">
    <location>
        <begin position="789"/>
        <end position="945"/>
    </location>
</feature>
<dbReference type="InterPro" id="IPR000157">
    <property type="entry name" value="TIR_dom"/>
</dbReference>
<evidence type="ECO:0000313" key="13">
    <source>
        <dbReference type="EnsemblMetazoa" id="AALFPA23_008371.P11299"/>
    </source>
</evidence>
<keyword evidence="6" id="KW-0677">Repeat</keyword>
<reference evidence="14" key="1">
    <citation type="journal article" date="2015" name="Proc. Natl. Acad. Sci. U.S.A.">
        <title>Genome sequence of the Asian Tiger mosquito, Aedes albopictus, reveals insights into its biology, genetics, and evolution.</title>
        <authorList>
            <person name="Chen X.G."/>
            <person name="Jiang X."/>
            <person name="Gu J."/>
            <person name="Xu M."/>
            <person name="Wu Y."/>
            <person name="Deng Y."/>
            <person name="Zhang C."/>
            <person name="Bonizzoni M."/>
            <person name="Dermauw W."/>
            <person name="Vontas J."/>
            <person name="Armbruster P."/>
            <person name="Huang X."/>
            <person name="Yang Y."/>
            <person name="Zhang H."/>
            <person name="He W."/>
            <person name="Peng H."/>
            <person name="Liu Y."/>
            <person name="Wu K."/>
            <person name="Chen J."/>
            <person name="Lirakis M."/>
            <person name="Topalis P."/>
            <person name="Van Leeuwen T."/>
            <person name="Hall A.B."/>
            <person name="Jiang X."/>
            <person name="Thorpe C."/>
            <person name="Mueller R.L."/>
            <person name="Sun C."/>
            <person name="Waterhouse R.M."/>
            <person name="Yan G."/>
            <person name="Tu Z.J."/>
            <person name="Fang X."/>
            <person name="James A.A."/>
        </authorList>
    </citation>
    <scope>NUCLEOTIDE SEQUENCE [LARGE SCALE GENOMIC DNA]</scope>
    <source>
        <strain evidence="14">Foshan</strain>
    </source>
</reference>
<dbReference type="InterPro" id="IPR000483">
    <property type="entry name" value="Cys-rich_flank_reg_C"/>
</dbReference>
<feature type="transmembrane region" description="Helical" evidence="11">
    <location>
        <begin position="735"/>
        <end position="762"/>
    </location>
</feature>
<dbReference type="Proteomes" id="UP000069940">
    <property type="component" value="Unassembled WGS sequence"/>
</dbReference>
<dbReference type="PROSITE" id="PS51450">
    <property type="entry name" value="LRR"/>
    <property type="match status" value="5"/>
</dbReference>
<evidence type="ECO:0000256" key="6">
    <source>
        <dbReference type="ARBA" id="ARBA00022737"/>
    </source>
</evidence>
<organism evidence="13 14">
    <name type="scientific">Aedes albopictus</name>
    <name type="common">Asian tiger mosquito</name>
    <name type="synonym">Stegomyia albopicta</name>
    <dbReference type="NCBI Taxonomy" id="7160"/>
    <lineage>
        <taxon>Eukaryota</taxon>
        <taxon>Metazoa</taxon>
        <taxon>Ecdysozoa</taxon>
        <taxon>Arthropoda</taxon>
        <taxon>Hexapoda</taxon>
        <taxon>Insecta</taxon>
        <taxon>Pterygota</taxon>
        <taxon>Neoptera</taxon>
        <taxon>Endopterygota</taxon>
        <taxon>Diptera</taxon>
        <taxon>Nematocera</taxon>
        <taxon>Culicoidea</taxon>
        <taxon>Culicidae</taxon>
        <taxon>Culicinae</taxon>
        <taxon>Aedini</taxon>
        <taxon>Aedes</taxon>
        <taxon>Stegomyia</taxon>
    </lineage>
</organism>
<sequence>MNVQLQLSENTSLLLLWNVLFFVTIASAMITVSEESSCEDVVASGECECSRGLVSIYVRCNISGSIYQGRFIGNQSASIECSGKPVTNRTLIIGKRSQVQLRNCLYHVDPTSLRRTLDTFGTSDETRVEIVFDNDTAFNLSENYFQGFHELKTLRLNFKMEIMSPNVFNELTMLEHLTVRGNLNKLPSDLLIEQYNLTQLNLKDNQIEDIAVNFFRHQNILVHLDISGNLLTSITETTFSNLSSLVYLDLSNNRIQSMHAKAFHNTTKLKFLMLKVNKLASIPPALLRGLTRLSNLDLSANQLRLLPPDLLRNHTQLFRSDLSKNGIETLPEALFETNGALQYVNISHNSLVTLPSKLFHTLQRLISLDLSNNQLSSLDPDIFDQSPYVNFLYLQNNHLWFAGSLYRNEHDLEESSYSPFWPIRAQLREVNLRNNSIDRVDIAWIESPELKRLDLSYNKLVKFDNEDFKFMSEEMVVNLEFNQIAMLSLVAADATRGSGGFILFKLNHNPLNCDCRIASFVRFLQMTGHVYRRWRFTVDHLRCVDPEINREINVVKVNIGNLLCEMNDHCPDRCGCFVRSNNESVLVNCEGKNLTDLPNLTDVSRNFNHVELFVTNNNIKSFDLVDPQGYEKVREFYASYNQIQNLSGSLLPNVEILDLSNNSLSSFSQLTVLFNTSRKLESAKLSSNPWQCDCQLINHLRIIQNSSDRIVDSKYMRCSDGRDFNLLTVSDLCPMGGIATIIIFVCSVVILLLLVSFIAYAYQIEIKIWLFTNNLCLRLVTEEEIDKDKLYDAFVSYCHQDEEFVSATLVPRLETAPMNLKVCWHMRDWHPGEVITTQVTTDESFFIYVDYSVTNAFQIVQSIENSRRTIVVLSRDFLESSWGQLEFRTAHVNSMAEKRIRVIIVIYGDLGDEEQIDSEMKAYLKTNTYIKWGDPWFWQKLRYSMPHPARVKGVRWNKASNRVDVMGTSDVS</sequence>
<keyword evidence="8 11" id="KW-0472">Membrane</keyword>
<reference evidence="13" key="2">
    <citation type="submission" date="2025-05" db="UniProtKB">
        <authorList>
            <consortium name="EnsemblMetazoa"/>
        </authorList>
    </citation>
    <scope>IDENTIFICATION</scope>
    <source>
        <strain evidence="13">Foshan</strain>
    </source>
</reference>
<accession>A0ABM1YEB5</accession>
<dbReference type="InterPro" id="IPR035897">
    <property type="entry name" value="Toll_tir_struct_dom_sf"/>
</dbReference>
<dbReference type="EnsemblMetazoa" id="AALFPA23_008371.R11299">
    <property type="protein sequence ID" value="AALFPA23_008371.P11299"/>
    <property type="gene ID" value="AALFPA23_008371"/>
</dbReference>
<evidence type="ECO:0000256" key="8">
    <source>
        <dbReference type="ARBA" id="ARBA00023136"/>
    </source>
</evidence>
<dbReference type="PANTHER" id="PTHR24365:SF541">
    <property type="entry name" value="PROTEIN TOLL-RELATED"/>
    <property type="match status" value="1"/>
</dbReference>
<dbReference type="SUPFAM" id="SSF52200">
    <property type="entry name" value="Toll/Interleukin receptor TIR domain"/>
    <property type="match status" value="1"/>
</dbReference>
<dbReference type="InterPro" id="IPR001611">
    <property type="entry name" value="Leu-rich_rpt"/>
</dbReference>
<protein>
    <recommendedName>
        <fullName evidence="12">TIR domain-containing protein</fullName>
    </recommendedName>
</protein>
<dbReference type="SUPFAM" id="SSF52058">
    <property type="entry name" value="L domain-like"/>
    <property type="match status" value="2"/>
</dbReference>
<evidence type="ECO:0000256" key="9">
    <source>
        <dbReference type="ARBA" id="ARBA00023170"/>
    </source>
</evidence>
<evidence type="ECO:0000256" key="2">
    <source>
        <dbReference type="ARBA" id="ARBA00009634"/>
    </source>
</evidence>
<dbReference type="InterPro" id="IPR003591">
    <property type="entry name" value="Leu-rich_rpt_typical-subtyp"/>
</dbReference>
<evidence type="ECO:0000256" key="3">
    <source>
        <dbReference type="ARBA" id="ARBA00022614"/>
    </source>
</evidence>
<keyword evidence="9" id="KW-0675">Receptor</keyword>
<evidence type="ECO:0000256" key="10">
    <source>
        <dbReference type="ARBA" id="ARBA00023180"/>
    </source>
</evidence>
<dbReference type="SMART" id="SM00364">
    <property type="entry name" value="LRR_BAC"/>
    <property type="match status" value="4"/>
</dbReference>
<keyword evidence="4 11" id="KW-0812">Transmembrane</keyword>
<dbReference type="SMART" id="SM00255">
    <property type="entry name" value="TIR"/>
    <property type="match status" value="1"/>
</dbReference>
<dbReference type="SMART" id="SM00369">
    <property type="entry name" value="LRR_TYP"/>
    <property type="match status" value="9"/>
</dbReference>
<dbReference type="PANTHER" id="PTHR24365">
    <property type="entry name" value="TOLL-LIKE RECEPTOR"/>
    <property type="match status" value="1"/>
</dbReference>
<dbReference type="Gene3D" id="3.40.50.10140">
    <property type="entry name" value="Toll/interleukin-1 receptor homology (TIR) domain"/>
    <property type="match status" value="1"/>
</dbReference>
<dbReference type="Pfam" id="PF13855">
    <property type="entry name" value="LRR_8"/>
    <property type="match status" value="3"/>
</dbReference>
<dbReference type="PRINTS" id="PR00019">
    <property type="entry name" value="LEURICHRPT"/>
</dbReference>
<keyword evidence="10" id="KW-0325">Glycoprotein</keyword>
<dbReference type="SMART" id="SM00082">
    <property type="entry name" value="LRRCT"/>
    <property type="match status" value="2"/>
</dbReference>
<evidence type="ECO:0000256" key="7">
    <source>
        <dbReference type="ARBA" id="ARBA00022989"/>
    </source>
</evidence>
<dbReference type="SMART" id="SM00365">
    <property type="entry name" value="LRR_SD22"/>
    <property type="match status" value="6"/>
</dbReference>
<keyword evidence="14" id="KW-1185">Reference proteome</keyword>
<keyword evidence="3" id="KW-0433">Leucine-rich repeat</keyword>